<dbReference type="eggNOG" id="ENOG5032M2Q">
    <property type="taxonomic scope" value="Bacteria"/>
</dbReference>
<accession>D2QBZ1</accession>
<feature type="signal peptide" evidence="1">
    <location>
        <begin position="1"/>
        <end position="22"/>
    </location>
</feature>
<keyword evidence="3" id="KW-1185">Reference proteome</keyword>
<name>D2QBZ1_SPILD</name>
<proteinExistence type="predicted"/>
<dbReference type="HOGENOM" id="CLU_090563_0_0_10"/>
<keyword evidence="1" id="KW-0732">Signal</keyword>
<sequence length="235" mass="25762">MTLKASVSTACIAVLTGSLALAQSTSPVLHGTNQVRGARYCEILVVSGKLNDLTATVYNTLGCNSCPASQWKAIDADKLKNELGAKSVLMNGPRYFLMDKIGQSNAAPPMVTLGGLQLKKRATVPVSLRTVFEGKAKPYTETSVKRSTKYVFNKGSRVYELVSPDHQYIMQSYAQIADPNLTEKDLATLQTRLKLPKGWHFQTRLLPADLVLQTIDGGEAHVTQDDLMNTYQRIK</sequence>
<dbReference type="AlphaFoldDB" id="D2QBZ1"/>
<dbReference type="Proteomes" id="UP000002028">
    <property type="component" value="Chromosome"/>
</dbReference>
<dbReference type="EMBL" id="CP001769">
    <property type="protein sequence ID" value="ADB39726.1"/>
    <property type="molecule type" value="Genomic_DNA"/>
</dbReference>
<dbReference type="STRING" id="504472.Slin_3725"/>
<dbReference type="RefSeq" id="WP_012928242.1">
    <property type="nucleotide sequence ID" value="NC_013730.1"/>
</dbReference>
<evidence type="ECO:0000313" key="2">
    <source>
        <dbReference type="EMBL" id="ADB39726.1"/>
    </source>
</evidence>
<feature type="chain" id="PRO_5003035181" evidence="1">
    <location>
        <begin position="23"/>
        <end position="235"/>
    </location>
</feature>
<evidence type="ECO:0000256" key="1">
    <source>
        <dbReference type="SAM" id="SignalP"/>
    </source>
</evidence>
<dbReference type="KEGG" id="sli:Slin_3725"/>
<protein>
    <submittedName>
        <fullName evidence="2">Uncharacterized protein</fullName>
    </submittedName>
</protein>
<gene>
    <name evidence="2" type="ordered locus">Slin_3725</name>
</gene>
<organism evidence="2 3">
    <name type="scientific">Spirosoma linguale (strain ATCC 33905 / DSM 74 / LMG 10896 / Claus 1)</name>
    <dbReference type="NCBI Taxonomy" id="504472"/>
    <lineage>
        <taxon>Bacteria</taxon>
        <taxon>Pseudomonadati</taxon>
        <taxon>Bacteroidota</taxon>
        <taxon>Cytophagia</taxon>
        <taxon>Cytophagales</taxon>
        <taxon>Cytophagaceae</taxon>
        <taxon>Spirosoma</taxon>
    </lineage>
</organism>
<reference evidence="2 3" key="1">
    <citation type="journal article" date="2010" name="Stand. Genomic Sci.">
        <title>Complete genome sequence of Spirosoma linguale type strain (1).</title>
        <authorList>
            <person name="Lail K."/>
            <person name="Sikorski J."/>
            <person name="Saunders E."/>
            <person name="Lapidus A."/>
            <person name="Glavina Del Rio T."/>
            <person name="Copeland A."/>
            <person name="Tice H."/>
            <person name="Cheng J.-F."/>
            <person name="Lucas S."/>
            <person name="Nolan M."/>
            <person name="Bruce D."/>
            <person name="Goodwin L."/>
            <person name="Pitluck S."/>
            <person name="Ivanova N."/>
            <person name="Mavromatis K."/>
            <person name="Ovchinnikova G."/>
            <person name="Pati A."/>
            <person name="Chen A."/>
            <person name="Palaniappan K."/>
            <person name="Land M."/>
            <person name="Hauser L."/>
            <person name="Chang Y.-J."/>
            <person name="Jeffries C.D."/>
            <person name="Chain P."/>
            <person name="Brettin T."/>
            <person name="Detter J.C."/>
            <person name="Schuetze A."/>
            <person name="Rohde M."/>
            <person name="Tindall B.J."/>
            <person name="Goeker M."/>
            <person name="Bristow J."/>
            <person name="Eisen J.A."/>
            <person name="Markowitz V."/>
            <person name="Hugenholtz P."/>
            <person name="Kyrpides N.C."/>
            <person name="Klenk H.-P."/>
            <person name="Chen F."/>
        </authorList>
    </citation>
    <scope>NUCLEOTIDE SEQUENCE [LARGE SCALE GENOMIC DNA]</scope>
    <source>
        <strain evidence="3">ATCC 33905 / DSM 74 / LMG 10896 / Claus 1</strain>
    </source>
</reference>
<evidence type="ECO:0000313" key="3">
    <source>
        <dbReference type="Proteomes" id="UP000002028"/>
    </source>
</evidence>